<dbReference type="GO" id="GO:0016491">
    <property type="term" value="F:oxidoreductase activity"/>
    <property type="evidence" value="ECO:0007669"/>
    <property type="project" value="UniProtKB-KW"/>
</dbReference>
<dbReference type="RefSeq" id="WP_310577265.1">
    <property type="nucleotide sequence ID" value="NZ_JAVKPK010000109.1"/>
</dbReference>
<dbReference type="EC" id="1.5.1.-" evidence="5"/>
<comment type="similarity">
    <text evidence="3">Belongs to the flavoredoxin family.</text>
</comment>
<name>A0ABU2D5H8_9EURY</name>
<comment type="cofactor">
    <cofactor evidence="1">
        <name>FMN</name>
        <dbReference type="ChEBI" id="CHEBI:58210"/>
    </cofactor>
</comment>
<dbReference type="Gene3D" id="2.30.110.10">
    <property type="entry name" value="Electron Transport, Fmn-binding Protein, Chain A"/>
    <property type="match status" value="1"/>
</dbReference>
<evidence type="ECO:0000259" key="4">
    <source>
        <dbReference type="SMART" id="SM00903"/>
    </source>
</evidence>
<proteinExistence type="inferred from homology"/>
<dbReference type="Proteomes" id="UP001246244">
    <property type="component" value="Unassembled WGS sequence"/>
</dbReference>
<sequence length="190" mass="21247">MMAEKIKINNNVFVCPMPVTLLGAKVKGKANFMALGWVSRVNANPPMIGVGVHKSHYTPEGIKKNGCFSVNFPGKDMVRETDYCGLVSGEKIDKSDLFEIFYGELETAPMIKECTVNLECRLVETLEFPTHYFFVGEIIAAYSEEQYLTQGKPDIKKMKTLILTMPDNSYWTVGDYAGAAWKIGKGLKEK</sequence>
<protein>
    <submittedName>
        <fullName evidence="5">Flavin reductase family protein</fullName>
        <ecNumber evidence="5">1.5.1.-</ecNumber>
    </submittedName>
</protein>
<organism evidence="5 6">
    <name type="scientific">Methanosarcina baikalica</name>
    <dbReference type="NCBI Taxonomy" id="3073890"/>
    <lineage>
        <taxon>Archaea</taxon>
        <taxon>Methanobacteriati</taxon>
        <taxon>Methanobacteriota</taxon>
        <taxon>Stenosarchaea group</taxon>
        <taxon>Methanomicrobia</taxon>
        <taxon>Methanosarcinales</taxon>
        <taxon>Methanosarcinaceae</taxon>
        <taxon>Methanosarcina</taxon>
    </lineage>
</organism>
<evidence type="ECO:0000313" key="5">
    <source>
        <dbReference type="EMBL" id="MDR7667237.1"/>
    </source>
</evidence>
<keyword evidence="2" id="KW-0285">Flavoprotein</keyword>
<evidence type="ECO:0000256" key="2">
    <source>
        <dbReference type="ARBA" id="ARBA00022630"/>
    </source>
</evidence>
<dbReference type="SMART" id="SM00903">
    <property type="entry name" value="Flavin_Reduct"/>
    <property type="match status" value="1"/>
</dbReference>
<gene>
    <name evidence="5" type="ORF">RG963_15940</name>
</gene>
<dbReference type="PANTHER" id="PTHR43567:SF1">
    <property type="entry name" value="FLAVOREDOXIN"/>
    <property type="match status" value="1"/>
</dbReference>
<keyword evidence="6" id="KW-1185">Reference proteome</keyword>
<evidence type="ECO:0000313" key="6">
    <source>
        <dbReference type="Proteomes" id="UP001246244"/>
    </source>
</evidence>
<dbReference type="PANTHER" id="PTHR43567">
    <property type="entry name" value="FLAVOREDOXIN-RELATED-RELATED"/>
    <property type="match status" value="1"/>
</dbReference>
<evidence type="ECO:0000256" key="3">
    <source>
        <dbReference type="ARBA" id="ARBA00038054"/>
    </source>
</evidence>
<dbReference type="EMBL" id="JAVKPK010000109">
    <property type="protein sequence ID" value="MDR7667237.1"/>
    <property type="molecule type" value="Genomic_DNA"/>
</dbReference>
<dbReference type="InterPro" id="IPR052174">
    <property type="entry name" value="Flavoredoxin"/>
</dbReference>
<comment type="caution">
    <text evidence="5">The sequence shown here is derived from an EMBL/GenBank/DDBJ whole genome shotgun (WGS) entry which is preliminary data.</text>
</comment>
<dbReference type="Pfam" id="PF01613">
    <property type="entry name" value="Flavin_Reduct"/>
    <property type="match status" value="1"/>
</dbReference>
<feature type="domain" description="Flavin reductase like" evidence="4">
    <location>
        <begin position="13"/>
        <end position="149"/>
    </location>
</feature>
<keyword evidence="5" id="KW-0560">Oxidoreductase</keyword>
<dbReference type="InterPro" id="IPR012349">
    <property type="entry name" value="Split_barrel_FMN-bd"/>
</dbReference>
<dbReference type="SUPFAM" id="SSF50475">
    <property type="entry name" value="FMN-binding split barrel"/>
    <property type="match status" value="1"/>
</dbReference>
<reference evidence="6" key="1">
    <citation type="submission" date="2023-07" db="EMBL/GenBank/DDBJ databases">
        <title>Whole-genome sequencing of a new Methanosarcina sp. Z-7115.</title>
        <authorList>
            <person name="Zhilina T.N."/>
            <person name="Merkel A.Y."/>
        </authorList>
    </citation>
    <scope>NUCLEOTIDE SEQUENCE [LARGE SCALE GENOMIC DNA]</scope>
    <source>
        <strain evidence="6">Z-7115</strain>
    </source>
</reference>
<dbReference type="InterPro" id="IPR002563">
    <property type="entry name" value="Flavin_Rdtase-like_dom"/>
</dbReference>
<evidence type="ECO:0000256" key="1">
    <source>
        <dbReference type="ARBA" id="ARBA00001917"/>
    </source>
</evidence>
<accession>A0ABU2D5H8</accession>